<evidence type="ECO:0000313" key="15">
    <source>
        <dbReference type="EMBL" id="SHH13882.1"/>
    </source>
</evidence>
<dbReference type="FunFam" id="3.20.20.20:FF:000006">
    <property type="entry name" value="Dihydropteroate synthase"/>
    <property type="match status" value="1"/>
</dbReference>
<gene>
    <name evidence="15" type="ORF">SAMN02745207_00119</name>
</gene>
<comment type="cofactor">
    <cofactor evidence="2 13">
        <name>Mg(2+)</name>
        <dbReference type="ChEBI" id="CHEBI:18420"/>
    </cofactor>
</comment>
<dbReference type="PANTHER" id="PTHR20941">
    <property type="entry name" value="FOLATE SYNTHESIS PROTEINS"/>
    <property type="match status" value="1"/>
</dbReference>
<evidence type="ECO:0000256" key="8">
    <source>
        <dbReference type="ARBA" id="ARBA00022723"/>
    </source>
</evidence>
<comment type="function">
    <text evidence="12 13">Catalyzes the condensation of para-aminobenzoate (pABA) with 6-hydroxymethyl-7,8-dihydropterin diphosphate (DHPt-PP) to form 7,8-dihydropteroate (H2Pte), the immediate precursor of folate derivatives.</text>
</comment>
<dbReference type="UniPathway" id="UPA00077">
    <property type="reaction ID" value="UER00156"/>
</dbReference>
<dbReference type="InterPro" id="IPR045031">
    <property type="entry name" value="DHP_synth-like"/>
</dbReference>
<dbReference type="CDD" id="cd00739">
    <property type="entry name" value="DHPS"/>
    <property type="match status" value="1"/>
</dbReference>
<dbReference type="SUPFAM" id="SSF51717">
    <property type="entry name" value="Dihydropteroate synthetase-like"/>
    <property type="match status" value="1"/>
</dbReference>
<evidence type="ECO:0000256" key="3">
    <source>
        <dbReference type="ARBA" id="ARBA00004763"/>
    </source>
</evidence>
<dbReference type="Proteomes" id="UP000184447">
    <property type="component" value="Unassembled WGS sequence"/>
</dbReference>
<evidence type="ECO:0000256" key="7">
    <source>
        <dbReference type="ARBA" id="ARBA00022679"/>
    </source>
</evidence>
<comment type="catalytic activity">
    <reaction evidence="1">
        <text>(7,8-dihydropterin-6-yl)methyl diphosphate + 4-aminobenzoate = 7,8-dihydropteroate + diphosphate</text>
        <dbReference type="Rhea" id="RHEA:19949"/>
        <dbReference type="ChEBI" id="CHEBI:17836"/>
        <dbReference type="ChEBI" id="CHEBI:17839"/>
        <dbReference type="ChEBI" id="CHEBI:33019"/>
        <dbReference type="ChEBI" id="CHEBI:72950"/>
        <dbReference type="EC" id="2.5.1.15"/>
    </reaction>
</comment>
<dbReference type="GO" id="GO:0046872">
    <property type="term" value="F:metal ion binding"/>
    <property type="evidence" value="ECO:0007669"/>
    <property type="project" value="UniProtKB-KW"/>
</dbReference>
<evidence type="ECO:0000256" key="11">
    <source>
        <dbReference type="ARBA" id="ARBA00030193"/>
    </source>
</evidence>
<evidence type="ECO:0000256" key="2">
    <source>
        <dbReference type="ARBA" id="ARBA00001946"/>
    </source>
</evidence>
<evidence type="ECO:0000259" key="14">
    <source>
        <dbReference type="PROSITE" id="PS50972"/>
    </source>
</evidence>
<comment type="similarity">
    <text evidence="4 13">Belongs to the DHPS family.</text>
</comment>
<keyword evidence="8 13" id="KW-0479">Metal-binding</keyword>
<dbReference type="EMBL" id="FQXM01000002">
    <property type="protein sequence ID" value="SHH13882.1"/>
    <property type="molecule type" value="Genomic_DNA"/>
</dbReference>
<dbReference type="OrthoDB" id="9811744at2"/>
<dbReference type="GO" id="GO:0046654">
    <property type="term" value="P:tetrahydrofolate biosynthetic process"/>
    <property type="evidence" value="ECO:0007669"/>
    <property type="project" value="UniProtKB-UniPathway"/>
</dbReference>
<comment type="pathway">
    <text evidence="3 13">Cofactor biosynthesis; tetrahydrofolate biosynthesis; 7,8-dihydrofolate from 2-amino-4-hydroxy-6-hydroxymethyl-7,8-dihydropteridine diphosphate and 4-aminobenzoate: step 1/2.</text>
</comment>
<evidence type="ECO:0000256" key="10">
    <source>
        <dbReference type="ARBA" id="ARBA00022909"/>
    </source>
</evidence>
<dbReference type="PROSITE" id="PS00792">
    <property type="entry name" value="DHPS_1"/>
    <property type="match status" value="1"/>
</dbReference>
<dbReference type="STRING" id="1121316.SAMN02745207_00119"/>
<dbReference type="GO" id="GO:0046656">
    <property type="term" value="P:folic acid biosynthetic process"/>
    <property type="evidence" value="ECO:0007669"/>
    <property type="project" value="UniProtKB-KW"/>
</dbReference>
<proteinExistence type="inferred from homology"/>
<dbReference type="NCBIfam" id="TIGR01496">
    <property type="entry name" value="DHPS"/>
    <property type="match status" value="1"/>
</dbReference>
<organism evidence="15 16">
    <name type="scientific">Clostridium grantii DSM 8605</name>
    <dbReference type="NCBI Taxonomy" id="1121316"/>
    <lineage>
        <taxon>Bacteria</taxon>
        <taxon>Bacillati</taxon>
        <taxon>Bacillota</taxon>
        <taxon>Clostridia</taxon>
        <taxon>Eubacteriales</taxon>
        <taxon>Clostridiaceae</taxon>
        <taxon>Clostridium</taxon>
    </lineage>
</organism>
<keyword evidence="16" id="KW-1185">Reference proteome</keyword>
<dbReference type="EC" id="2.5.1.15" evidence="5 13"/>
<evidence type="ECO:0000256" key="5">
    <source>
        <dbReference type="ARBA" id="ARBA00012458"/>
    </source>
</evidence>
<dbReference type="InterPro" id="IPR006390">
    <property type="entry name" value="DHP_synth_dom"/>
</dbReference>
<dbReference type="PROSITE" id="PS50972">
    <property type="entry name" value="PTERIN_BINDING"/>
    <property type="match status" value="1"/>
</dbReference>
<reference evidence="15 16" key="1">
    <citation type="submission" date="2016-11" db="EMBL/GenBank/DDBJ databases">
        <authorList>
            <person name="Jaros S."/>
            <person name="Januszkiewicz K."/>
            <person name="Wedrychowicz H."/>
        </authorList>
    </citation>
    <scope>NUCLEOTIDE SEQUENCE [LARGE SCALE GENOMIC DNA]</scope>
    <source>
        <strain evidence="15 16">DSM 8605</strain>
    </source>
</reference>
<evidence type="ECO:0000256" key="4">
    <source>
        <dbReference type="ARBA" id="ARBA00009503"/>
    </source>
</evidence>
<dbReference type="Gene3D" id="3.20.20.20">
    <property type="entry name" value="Dihydropteroate synthase-like"/>
    <property type="match status" value="1"/>
</dbReference>
<dbReference type="GO" id="GO:0005829">
    <property type="term" value="C:cytosol"/>
    <property type="evidence" value="ECO:0007669"/>
    <property type="project" value="TreeGrafter"/>
</dbReference>
<name>A0A1M5QIG1_9CLOT</name>
<dbReference type="PANTHER" id="PTHR20941:SF1">
    <property type="entry name" value="FOLIC ACID SYNTHESIS PROTEIN FOL1"/>
    <property type="match status" value="1"/>
</dbReference>
<dbReference type="Pfam" id="PF00809">
    <property type="entry name" value="Pterin_bind"/>
    <property type="match status" value="1"/>
</dbReference>
<evidence type="ECO:0000256" key="13">
    <source>
        <dbReference type="RuleBase" id="RU361205"/>
    </source>
</evidence>
<evidence type="ECO:0000313" key="16">
    <source>
        <dbReference type="Proteomes" id="UP000184447"/>
    </source>
</evidence>
<dbReference type="InterPro" id="IPR011005">
    <property type="entry name" value="Dihydropteroate_synth-like_sf"/>
</dbReference>
<keyword evidence="7 13" id="KW-0808">Transferase</keyword>
<evidence type="ECO:0000256" key="9">
    <source>
        <dbReference type="ARBA" id="ARBA00022842"/>
    </source>
</evidence>
<dbReference type="AlphaFoldDB" id="A0A1M5QIG1"/>
<protein>
    <recommendedName>
        <fullName evidence="6 13">Dihydropteroate synthase</fullName>
        <shortName evidence="13">DHPS</shortName>
        <ecNumber evidence="5 13">2.5.1.15</ecNumber>
    </recommendedName>
    <alternativeName>
        <fullName evidence="11 13">Dihydropteroate pyrophosphorylase</fullName>
    </alternativeName>
</protein>
<keyword evidence="10 13" id="KW-0289">Folate biosynthesis</keyword>
<evidence type="ECO:0000256" key="12">
    <source>
        <dbReference type="ARBA" id="ARBA00053449"/>
    </source>
</evidence>
<keyword evidence="9 13" id="KW-0460">Magnesium</keyword>
<evidence type="ECO:0000256" key="1">
    <source>
        <dbReference type="ARBA" id="ARBA00000012"/>
    </source>
</evidence>
<dbReference type="GO" id="GO:0004156">
    <property type="term" value="F:dihydropteroate synthase activity"/>
    <property type="evidence" value="ECO:0007669"/>
    <property type="project" value="UniProtKB-EC"/>
</dbReference>
<dbReference type="PROSITE" id="PS00793">
    <property type="entry name" value="DHPS_2"/>
    <property type="match status" value="1"/>
</dbReference>
<dbReference type="InterPro" id="IPR000489">
    <property type="entry name" value="Pterin-binding_dom"/>
</dbReference>
<dbReference type="RefSeq" id="WP_084133333.1">
    <property type="nucleotide sequence ID" value="NZ_FQXM01000002.1"/>
</dbReference>
<feature type="domain" description="Pterin-binding" evidence="14">
    <location>
        <begin position="27"/>
        <end position="274"/>
    </location>
</feature>
<accession>A0A1M5QIG1</accession>
<sequence>MREYISRDNKGKNLKCGDFTLKLGEKTHIMGILNVTPDSFSDGGKYEALEDILKQGKQMIEEGASIIDIGGESTRPGAEEVTIEEELNRVVPAVKKLLKEVAVPISVDTYKWQVAEKVLELGAHIINDIWGLQKDERMAKVVAKYKVPVVIMHNKNGNEYRNDIMEEIKEFFRVSIDIALSAGIEKDKIILDPGIGFGKTPEQNILVMSRLNELNELGFPVLLGTSRKSMIGKILDLEASERVEGTVSTSVIGVMLGADIIRVHDVKENYRAVKVADTIVRGAKPWIEY</sequence>
<evidence type="ECO:0000256" key="6">
    <source>
        <dbReference type="ARBA" id="ARBA00016919"/>
    </source>
</evidence>